<proteinExistence type="predicted"/>
<sequence length="268" mass="29441">MQNGVTGANVGVYSFPAIFDSPAYYQHSDYDGDGVRDVALFGRLKRNNKIQVKLVSGTDGNNKLSTYNFPDKWINISWQKLFDMTGDSENEWGLFGTSRDDGRTMLIIKDAVDKRGIVASYAWPSMESPTLLTIPDISGDGTHELAAAGLNTDTNRYQLQIKDGADRSNTLSNITWPNRWSDVSFHVFEDMDGDGLPDVALQGINRTSGNHQLAIVNAKSGESISIMNLGSDWDSAPTIYQIGDTDEDGVPNVVVFGVKAEHSSFIIY</sequence>
<protein>
    <recommendedName>
        <fullName evidence="3">VCBS repeat-containing protein</fullName>
    </recommendedName>
</protein>
<evidence type="ECO:0000313" key="1">
    <source>
        <dbReference type="EMBL" id="AMJ79947.1"/>
    </source>
</evidence>
<dbReference type="RefSeq" id="WP_015068212.1">
    <property type="nucleotide sequence ID" value="NZ_CP013928.1"/>
</dbReference>
<dbReference type="EMBL" id="CP013928">
    <property type="protein sequence ID" value="AMJ79947.1"/>
    <property type="molecule type" value="Genomic_DNA"/>
</dbReference>
<accession>A0AAC8XMH6</accession>
<dbReference type="AlphaFoldDB" id="A0AAC8XMH6"/>
<name>A0AAC8XMH6_9ALTE</name>
<reference evidence="1 2" key="1">
    <citation type="submission" date="2015-12" db="EMBL/GenBank/DDBJ databases">
        <title>Intraspecies pangenome expansion in the marine bacterium Alteromonas.</title>
        <authorList>
            <person name="Lopez-Perez M."/>
            <person name="Rodriguez-Valera F."/>
        </authorList>
    </citation>
    <scope>NUCLEOTIDE SEQUENCE [LARGE SCALE GENOMIC DNA]</scope>
    <source>
        <strain evidence="1 2">UM8</strain>
    </source>
</reference>
<gene>
    <name evidence="1" type="ORF">AV942_17475</name>
</gene>
<dbReference type="Proteomes" id="UP000061468">
    <property type="component" value="Chromosome"/>
</dbReference>
<evidence type="ECO:0000313" key="2">
    <source>
        <dbReference type="Proteomes" id="UP000061468"/>
    </source>
</evidence>
<dbReference type="InterPro" id="IPR028994">
    <property type="entry name" value="Integrin_alpha_N"/>
</dbReference>
<organism evidence="1 2">
    <name type="scientific">Alteromonas mediterranea</name>
    <dbReference type="NCBI Taxonomy" id="314275"/>
    <lineage>
        <taxon>Bacteria</taxon>
        <taxon>Pseudomonadati</taxon>
        <taxon>Pseudomonadota</taxon>
        <taxon>Gammaproteobacteria</taxon>
        <taxon>Alteromonadales</taxon>
        <taxon>Alteromonadaceae</taxon>
        <taxon>Alteromonas/Salinimonas group</taxon>
        <taxon>Alteromonas</taxon>
    </lineage>
</organism>
<evidence type="ECO:0008006" key="3">
    <source>
        <dbReference type="Google" id="ProtNLM"/>
    </source>
</evidence>
<dbReference type="SUPFAM" id="SSF69318">
    <property type="entry name" value="Integrin alpha N-terminal domain"/>
    <property type="match status" value="1"/>
</dbReference>